<keyword evidence="1" id="KW-0812">Transmembrane</keyword>
<dbReference type="Gene3D" id="3.30.1300.30">
    <property type="entry name" value="GSPII I/J protein-like"/>
    <property type="match status" value="1"/>
</dbReference>
<reference evidence="4" key="1">
    <citation type="submission" date="2017-01" db="EMBL/GenBank/DDBJ databases">
        <authorList>
            <person name="Varghese N."/>
            <person name="Submissions S."/>
        </authorList>
    </citation>
    <scope>NUCLEOTIDE SEQUENCE [LARGE SCALE GENOMIC DNA]</scope>
    <source>
        <strain evidence="4">DSM 29430</strain>
    </source>
</reference>
<dbReference type="GO" id="GO:0009306">
    <property type="term" value="P:protein secretion"/>
    <property type="evidence" value="ECO:0007669"/>
    <property type="project" value="InterPro"/>
</dbReference>
<evidence type="ECO:0000256" key="1">
    <source>
        <dbReference type="SAM" id="Phobius"/>
    </source>
</evidence>
<keyword evidence="1" id="KW-0472">Membrane</keyword>
<proteinExistence type="predicted"/>
<dbReference type="STRING" id="633194.SAMN05421759_107147"/>
<feature type="domain" description="T2SS protein K second SAM-like" evidence="2">
    <location>
        <begin position="195"/>
        <end position="248"/>
    </location>
</feature>
<dbReference type="InterPro" id="IPR045584">
    <property type="entry name" value="Pilin-like"/>
</dbReference>
<keyword evidence="4" id="KW-1185">Reference proteome</keyword>
<dbReference type="Pfam" id="PF03934">
    <property type="entry name" value="T2SSK"/>
    <property type="match status" value="1"/>
</dbReference>
<dbReference type="AlphaFoldDB" id="A0A1N7NB92"/>
<accession>A0A1N7NB92</accession>
<evidence type="ECO:0000259" key="2">
    <source>
        <dbReference type="Pfam" id="PF03934"/>
    </source>
</evidence>
<dbReference type="EMBL" id="FTOQ01000007">
    <property type="protein sequence ID" value="SIS95459.1"/>
    <property type="molecule type" value="Genomic_DNA"/>
</dbReference>
<evidence type="ECO:0000313" key="3">
    <source>
        <dbReference type="EMBL" id="SIS95459.1"/>
    </source>
</evidence>
<sequence>MTDRGFVLVNVLLLVAALSVVAVGLLQLTTRATQRLGVAQTAAQAPLILDAGVAFARQLLEEDGASNEVDHRDESWALTNFVADTENGPVRINVTDLESRMNLNRPLAFDGAAIQTAVTDLIAGTADAPDLAAALIARTLRMRSDQPQAPNRDADITHQVGDFTNLAAVTAIDGGEDAVTLPEDVFATLPRDRGINVNTASDRVFSALPGVTPEVLTALNAARRAAPLEDAAAISALLQQMAPEANELASLLETRSHWFEVETATELDGLTYIGRTILARKPSTGDVRVHLHVIEVEG</sequence>
<dbReference type="SUPFAM" id="SSF54523">
    <property type="entry name" value="Pili subunits"/>
    <property type="match status" value="1"/>
</dbReference>
<dbReference type="InterPro" id="IPR005628">
    <property type="entry name" value="GspK"/>
</dbReference>
<dbReference type="Proteomes" id="UP000186684">
    <property type="component" value="Unassembled WGS sequence"/>
</dbReference>
<dbReference type="OrthoDB" id="5293133at2"/>
<dbReference type="PANTHER" id="PTHR38831">
    <property type="entry name" value="TYPE II SECRETION SYSTEM PROTEIN K"/>
    <property type="match status" value="1"/>
</dbReference>
<gene>
    <name evidence="3" type="ORF">SAMN05421759_107147</name>
</gene>
<organism evidence="3 4">
    <name type="scientific">Roseivivax lentus</name>
    <dbReference type="NCBI Taxonomy" id="633194"/>
    <lineage>
        <taxon>Bacteria</taxon>
        <taxon>Pseudomonadati</taxon>
        <taxon>Pseudomonadota</taxon>
        <taxon>Alphaproteobacteria</taxon>
        <taxon>Rhodobacterales</taxon>
        <taxon>Roseobacteraceae</taxon>
        <taxon>Roseivivax</taxon>
    </lineage>
</organism>
<dbReference type="RefSeq" id="WP_076448479.1">
    <property type="nucleotide sequence ID" value="NZ_FTOQ01000007.1"/>
</dbReference>
<name>A0A1N7NB92_9RHOB</name>
<protein>
    <submittedName>
        <fullName evidence="3">Type II secretory pathway, component PulK</fullName>
    </submittedName>
</protein>
<dbReference type="GO" id="GO:0016020">
    <property type="term" value="C:membrane"/>
    <property type="evidence" value="ECO:0007669"/>
    <property type="project" value="InterPro"/>
</dbReference>
<keyword evidence="1" id="KW-1133">Transmembrane helix</keyword>
<evidence type="ECO:0000313" key="4">
    <source>
        <dbReference type="Proteomes" id="UP000186684"/>
    </source>
</evidence>
<dbReference type="InterPro" id="IPR049179">
    <property type="entry name" value="T2SSK_SAM-like_2nd"/>
</dbReference>
<feature type="transmembrane region" description="Helical" evidence="1">
    <location>
        <begin position="6"/>
        <end position="26"/>
    </location>
</feature>
<dbReference type="PANTHER" id="PTHR38831:SF1">
    <property type="entry name" value="TYPE II SECRETION SYSTEM PROTEIN K-RELATED"/>
    <property type="match status" value="1"/>
</dbReference>